<evidence type="ECO:0000313" key="3">
    <source>
        <dbReference type="Proteomes" id="UP001142489"/>
    </source>
</evidence>
<organism evidence="2 3">
    <name type="scientific">Phrynocephalus forsythii</name>
    <dbReference type="NCBI Taxonomy" id="171643"/>
    <lineage>
        <taxon>Eukaryota</taxon>
        <taxon>Metazoa</taxon>
        <taxon>Chordata</taxon>
        <taxon>Craniata</taxon>
        <taxon>Vertebrata</taxon>
        <taxon>Euteleostomi</taxon>
        <taxon>Lepidosauria</taxon>
        <taxon>Squamata</taxon>
        <taxon>Bifurcata</taxon>
        <taxon>Unidentata</taxon>
        <taxon>Episquamata</taxon>
        <taxon>Toxicofera</taxon>
        <taxon>Iguania</taxon>
        <taxon>Acrodonta</taxon>
        <taxon>Agamidae</taxon>
        <taxon>Agaminae</taxon>
        <taxon>Phrynocephalus</taxon>
    </lineage>
</organism>
<evidence type="ECO:0000256" key="1">
    <source>
        <dbReference type="SAM" id="MobiDB-lite"/>
    </source>
</evidence>
<evidence type="ECO:0008006" key="4">
    <source>
        <dbReference type="Google" id="ProtNLM"/>
    </source>
</evidence>
<accession>A0A9Q0XXX7</accession>
<dbReference type="AlphaFoldDB" id="A0A9Q0XXX7"/>
<feature type="region of interest" description="Disordered" evidence="1">
    <location>
        <begin position="124"/>
        <end position="155"/>
    </location>
</feature>
<dbReference type="InterPro" id="IPR008919">
    <property type="entry name" value="Retrov_capsid_N"/>
</dbReference>
<sequence>ESVRENGLQSCFTLSLVEGLANNNDLLPADWKALIKEMVSPSQYAAFLQEFHDLAVIQAIANLNNNNNQITWDMLCGEGQFAAFNLQVAMPQAALQQMSEIVKQAWTKMPKLRTPLGHFGAILQEKPESGRGGQPRHKLAPRIAKANRNYPRNQE</sequence>
<feature type="non-terminal residue" evidence="2">
    <location>
        <position position="1"/>
    </location>
</feature>
<dbReference type="PANTHER" id="PTHR40389">
    <property type="entry name" value="ENDOGENOUS RETROVIRUS GROUP K MEMBER 24 GAG POLYPROTEIN-RELATED"/>
    <property type="match status" value="1"/>
</dbReference>
<dbReference type="Proteomes" id="UP001142489">
    <property type="component" value="Unassembled WGS sequence"/>
</dbReference>
<comment type="caution">
    <text evidence="2">The sequence shown here is derived from an EMBL/GenBank/DDBJ whole genome shotgun (WGS) entry which is preliminary data.</text>
</comment>
<gene>
    <name evidence="2" type="ORF">JRQ81_014540</name>
</gene>
<proteinExistence type="predicted"/>
<evidence type="ECO:0000313" key="2">
    <source>
        <dbReference type="EMBL" id="KAJ7332360.1"/>
    </source>
</evidence>
<dbReference type="SUPFAM" id="SSF47943">
    <property type="entry name" value="Retrovirus capsid protein, N-terminal core domain"/>
    <property type="match status" value="1"/>
</dbReference>
<dbReference type="Pfam" id="PF00607">
    <property type="entry name" value="Gag_p24"/>
    <property type="match status" value="1"/>
</dbReference>
<reference evidence="2" key="1">
    <citation type="journal article" date="2023" name="DNA Res.">
        <title>Chromosome-level genome assembly of Phrynocephalus forsythii using third-generation DNA sequencing and Hi-C analysis.</title>
        <authorList>
            <person name="Qi Y."/>
            <person name="Zhao W."/>
            <person name="Zhao Y."/>
            <person name="Niu C."/>
            <person name="Cao S."/>
            <person name="Zhang Y."/>
        </authorList>
    </citation>
    <scope>NUCLEOTIDE SEQUENCE</scope>
    <source>
        <tissue evidence="2">Muscle</tissue>
    </source>
</reference>
<keyword evidence="3" id="KW-1185">Reference proteome</keyword>
<dbReference type="GO" id="GO:0016032">
    <property type="term" value="P:viral process"/>
    <property type="evidence" value="ECO:0007669"/>
    <property type="project" value="InterPro"/>
</dbReference>
<name>A0A9Q0XXX7_9SAUR</name>
<protein>
    <recommendedName>
        <fullName evidence="4">Gag protein</fullName>
    </recommendedName>
</protein>
<dbReference type="Gene3D" id="1.10.375.10">
    <property type="entry name" value="Human Immunodeficiency Virus Type 1 Capsid Protein"/>
    <property type="match status" value="1"/>
</dbReference>
<dbReference type="EMBL" id="JAPFRF010000005">
    <property type="protein sequence ID" value="KAJ7332360.1"/>
    <property type="molecule type" value="Genomic_DNA"/>
</dbReference>
<dbReference type="OrthoDB" id="9398000at2759"/>
<dbReference type="PANTHER" id="PTHR40389:SF3">
    <property type="entry name" value="IGE-BINDING PROTEIN"/>
    <property type="match status" value="1"/>
</dbReference>
<dbReference type="InterPro" id="IPR050195">
    <property type="entry name" value="Primate_lentivir_Gag_pol-like"/>
</dbReference>